<proteinExistence type="predicted"/>
<dbReference type="AlphaFoldDB" id="A0A3A4K313"/>
<dbReference type="EMBL" id="QZFU01000055">
    <property type="protein sequence ID" value="RJO68406.1"/>
    <property type="molecule type" value="Genomic_DNA"/>
</dbReference>
<evidence type="ECO:0000313" key="3">
    <source>
        <dbReference type="Proteomes" id="UP000266677"/>
    </source>
</evidence>
<accession>A0A3A4K313</accession>
<reference evidence="2 3" key="1">
    <citation type="submission" date="2018-09" db="EMBL/GenBank/DDBJ databases">
        <title>YIM PH21274 draft genome.</title>
        <authorList>
            <person name="Miao C."/>
        </authorList>
    </citation>
    <scope>NUCLEOTIDE SEQUENCE [LARGE SCALE GENOMIC DNA]</scope>
    <source>
        <strain evidence="2 3">YIM PH 21724</strain>
    </source>
</reference>
<dbReference type="Pfam" id="PF19450">
    <property type="entry name" value="DUF5988"/>
    <property type="match status" value="1"/>
</dbReference>
<evidence type="ECO:0000256" key="1">
    <source>
        <dbReference type="SAM" id="MobiDB-lite"/>
    </source>
</evidence>
<comment type="caution">
    <text evidence="2">The sequence shown here is derived from an EMBL/GenBank/DDBJ whole genome shotgun (WGS) entry which is preliminary data.</text>
</comment>
<dbReference type="Proteomes" id="UP000266677">
    <property type="component" value="Unassembled WGS sequence"/>
</dbReference>
<protein>
    <submittedName>
        <fullName evidence="2">Uncharacterized protein</fullName>
    </submittedName>
</protein>
<keyword evidence="3" id="KW-1185">Reference proteome</keyword>
<dbReference type="RefSeq" id="WP_120045209.1">
    <property type="nucleotide sequence ID" value="NZ_QZFU01000055.1"/>
</dbReference>
<evidence type="ECO:0000313" key="2">
    <source>
        <dbReference type="EMBL" id="RJO68406.1"/>
    </source>
</evidence>
<feature type="region of interest" description="Disordered" evidence="1">
    <location>
        <begin position="1"/>
        <end position="21"/>
    </location>
</feature>
<name>A0A3A4K313_9NOCA</name>
<organism evidence="2 3">
    <name type="scientific">Nocardia panacis</name>
    <dbReference type="NCBI Taxonomy" id="2340916"/>
    <lineage>
        <taxon>Bacteria</taxon>
        <taxon>Bacillati</taxon>
        <taxon>Actinomycetota</taxon>
        <taxon>Actinomycetes</taxon>
        <taxon>Mycobacteriales</taxon>
        <taxon>Nocardiaceae</taxon>
        <taxon>Nocardia</taxon>
    </lineage>
</organism>
<sequence>MSNPARAVLEGGPTDLPDRVVTITPPGTQIKVPYKGGYEHFEATPRHLDTAEGELRVYEWAYRTTVAE</sequence>
<dbReference type="InterPro" id="IPR046030">
    <property type="entry name" value="DUF5988"/>
</dbReference>
<dbReference type="OrthoDB" id="3402203at2"/>
<gene>
    <name evidence="2" type="ORF">D5S18_33935</name>
</gene>